<dbReference type="AlphaFoldDB" id="A0A6A3PRM3"/>
<comment type="caution">
    <text evidence="2">The sequence shown here is derived from an EMBL/GenBank/DDBJ whole genome shotgun (WGS) entry which is preliminary data.</text>
</comment>
<sequence>MFATITANVALSAEGVGAAAVGSFNAQQCVKCAGLKYCTIMNGQYLFDPITGYSREATTQLEKQGVCEDLDAKTLALNPFGTQLQFKDTAACHKLVWNFHCLSWVATTFQRYVNGTRVSCASTGGSATVPLPPCRSLCVEVADKCVYSHFYRLYLDEVCGNIDCLTEIEEAKASGSTTNTTVAETTCVSGSWVYAENTTFSRCSTRAYKPPIAFAVRGVVSGVVGFLCVVAGLLIL</sequence>
<dbReference type="EMBL" id="QXGA01009210">
    <property type="protein sequence ID" value="KAE9056915.1"/>
    <property type="molecule type" value="Genomic_DNA"/>
</dbReference>
<evidence type="ECO:0000256" key="1">
    <source>
        <dbReference type="SAM" id="Phobius"/>
    </source>
</evidence>
<gene>
    <name evidence="2" type="ORF">PF006_g32562</name>
</gene>
<reference evidence="2 3" key="1">
    <citation type="submission" date="2018-08" db="EMBL/GenBank/DDBJ databases">
        <title>Genomic investigation of the strawberry pathogen Phytophthora fragariae indicates pathogenicity is determined by transcriptional variation in three key races.</title>
        <authorList>
            <person name="Adams T.M."/>
            <person name="Armitage A.D."/>
            <person name="Sobczyk M.K."/>
            <person name="Bates H.J."/>
            <person name="Dunwell J.M."/>
            <person name="Nellist C.F."/>
            <person name="Harrison R.J."/>
        </authorList>
    </citation>
    <scope>NUCLEOTIDE SEQUENCE [LARGE SCALE GENOMIC DNA]</scope>
    <source>
        <strain evidence="2 3">NOV-5</strain>
    </source>
</reference>
<dbReference type="Proteomes" id="UP000440732">
    <property type="component" value="Unassembled WGS sequence"/>
</dbReference>
<protein>
    <recommendedName>
        <fullName evidence="4">FZ domain-containing protein</fullName>
    </recommendedName>
</protein>
<organism evidence="2 3">
    <name type="scientific">Phytophthora fragariae</name>
    <dbReference type="NCBI Taxonomy" id="53985"/>
    <lineage>
        <taxon>Eukaryota</taxon>
        <taxon>Sar</taxon>
        <taxon>Stramenopiles</taxon>
        <taxon>Oomycota</taxon>
        <taxon>Peronosporomycetes</taxon>
        <taxon>Peronosporales</taxon>
        <taxon>Peronosporaceae</taxon>
        <taxon>Phytophthora</taxon>
    </lineage>
</organism>
<evidence type="ECO:0000313" key="3">
    <source>
        <dbReference type="Proteomes" id="UP000440732"/>
    </source>
</evidence>
<proteinExistence type="predicted"/>
<evidence type="ECO:0000313" key="2">
    <source>
        <dbReference type="EMBL" id="KAE9056915.1"/>
    </source>
</evidence>
<keyword evidence="1" id="KW-1133">Transmembrane helix</keyword>
<accession>A0A6A3PRM3</accession>
<keyword evidence="1" id="KW-0812">Transmembrane</keyword>
<name>A0A6A3PRM3_9STRA</name>
<feature type="transmembrane region" description="Helical" evidence="1">
    <location>
        <begin position="212"/>
        <end position="235"/>
    </location>
</feature>
<evidence type="ECO:0008006" key="4">
    <source>
        <dbReference type="Google" id="ProtNLM"/>
    </source>
</evidence>
<keyword evidence="1" id="KW-0472">Membrane</keyword>